<name>A0AAE0C0E7_9CHLO</name>
<evidence type="ECO:0000313" key="1">
    <source>
        <dbReference type="EMBL" id="KAK3246103.1"/>
    </source>
</evidence>
<accession>A0AAE0C0E7</accession>
<keyword evidence="2" id="KW-1185">Reference proteome</keyword>
<sequence length="361" mass="40983">MLAPDRIRLGEGEAPLVRMSTPLYVCRKCILWGYASSAELGGLEFALKIVLVHDLHKGTLNKDQAFQGRLAMRDKINRETKRVAASDDVVVPHVQLPRTVPHPHSANDRCKLDSLLELSAQDAATGADHTLLWGAQLMSKARFDVSAVVRFIGNRRDDYRDALVQIARLAIDTVIRLKRKSRMYQVDFKWENCGFFRSDDTLNYTFKLLDTSGIVSSDDQAQRQTTYANRFPPQKRSPLKTSADEEMVIWCMGVALLQLSNPENYKLIGQTFKMKDARSPIDVMTIERITQPKKDEVSLYIFAVGLRCFRFKGKPAITTLRKLRNAFSIRLSQDELKQQQALNSCLASYELLKRVDTKTVA</sequence>
<protein>
    <submittedName>
        <fullName evidence="1">Uncharacterized protein</fullName>
    </submittedName>
</protein>
<comment type="caution">
    <text evidence="1">The sequence shown here is derived from an EMBL/GenBank/DDBJ whole genome shotgun (WGS) entry which is preliminary data.</text>
</comment>
<proteinExistence type="predicted"/>
<dbReference type="EMBL" id="LGRX02030095">
    <property type="protein sequence ID" value="KAK3246103.1"/>
    <property type="molecule type" value="Genomic_DNA"/>
</dbReference>
<reference evidence="1 2" key="1">
    <citation type="journal article" date="2015" name="Genome Biol. Evol.">
        <title>Comparative Genomics of a Bacterivorous Green Alga Reveals Evolutionary Causalities and Consequences of Phago-Mixotrophic Mode of Nutrition.</title>
        <authorList>
            <person name="Burns J.A."/>
            <person name="Paasch A."/>
            <person name="Narechania A."/>
            <person name="Kim E."/>
        </authorList>
    </citation>
    <scope>NUCLEOTIDE SEQUENCE [LARGE SCALE GENOMIC DNA]</scope>
    <source>
        <strain evidence="1 2">PLY_AMNH</strain>
    </source>
</reference>
<evidence type="ECO:0000313" key="2">
    <source>
        <dbReference type="Proteomes" id="UP001190700"/>
    </source>
</evidence>
<dbReference type="AlphaFoldDB" id="A0AAE0C0E7"/>
<organism evidence="1 2">
    <name type="scientific">Cymbomonas tetramitiformis</name>
    <dbReference type="NCBI Taxonomy" id="36881"/>
    <lineage>
        <taxon>Eukaryota</taxon>
        <taxon>Viridiplantae</taxon>
        <taxon>Chlorophyta</taxon>
        <taxon>Pyramimonadophyceae</taxon>
        <taxon>Pyramimonadales</taxon>
        <taxon>Pyramimonadaceae</taxon>
        <taxon>Cymbomonas</taxon>
    </lineage>
</organism>
<gene>
    <name evidence="1" type="ORF">CYMTET_44324</name>
</gene>
<dbReference type="Proteomes" id="UP001190700">
    <property type="component" value="Unassembled WGS sequence"/>
</dbReference>